<organism evidence="1 2">
    <name type="scientific">Oikopleura dioica</name>
    <name type="common">Tunicate</name>
    <dbReference type="NCBI Taxonomy" id="34765"/>
    <lineage>
        <taxon>Eukaryota</taxon>
        <taxon>Metazoa</taxon>
        <taxon>Chordata</taxon>
        <taxon>Tunicata</taxon>
        <taxon>Appendicularia</taxon>
        <taxon>Copelata</taxon>
        <taxon>Oikopleuridae</taxon>
        <taxon>Oikopleura</taxon>
    </lineage>
</organism>
<evidence type="ECO:0000313" key="2">
    <source>
        <dbReference type="Proteomes" id="UP001158576"/>
    </source>
</evidence>
<dbReference type="SUPFAM" id="SSF56672">
    <property type="entry name" value="DNA/RNA polymerases"/>
    <property type="match status" value="1"/>
</dbReference>
<dbReference type="Proteomes" id="UP001158576">
    <property type="component" value="Chromosome 1"/>
</dbReference>
<dbReference type="EMBL" id="OU015566">
    <property type="protein sequence ID" value="CAG5103488.1"/>
    <property type="molecule type" value="Genomic_DNA"/>
</dbReference>
<reference evidence="1 2" key="1">
    <citation type="submission" date="2021-04" db="EMBL/GenBank/DDBJ databases">
        <authorList>
            <person name="Bliznina A."/>
        </authorList>
    </citation>
    <scope>NUCLEOTIDE SEQUENCE [LARGE SCALE GENOMIC DNA]</scope>
</reference>
<gene>
    <name evidence="1" type="ORF">OKIOD_LOCUS9559</name>
</gene>
<dbReference type="PANTHER" id="PTHR33206:SF1">
    <property type="entry name" value="DNA-DIRECTED DNA POLYMERASE"/>
    <property type="match status" value="1"/>
</dbReference>
<proteinExistence type="predicted"/>
<name>A0ABN7SQ70_OIKDI</name>
<dbReference type="InterPro" id="IPR043502">
    <property type="entry name" value="DNA/RNA_pol_sf"/>
</dbReference>
<accession>A0ABN7SQ70</accession>
<sequence length="1097" mass="126835">MKNCENVHKYFALELENLSVIGYNGAFNESAYRKISNELNKEVHIYSLSTRPEAKQKNFLFKRIGRYKPKNKEPGDPLLLYRHEETPNTPFLIFNSKLIAEQRFLCQFKNCFMHFDRLAKLKTHEKECENRRGVVEAVPRAYGQPISPIAKLIDLGLLDDEFISFIKRKIVTYDIETYESPIGLKTCETTIHSSLRLLSIAIGSNFGVEHFLVRNDDSPKSASDLVERFVRILYELSQGEAGQLPDEFFLALEKLESLIENESQMKARLKLLGLKRELKEYMKLSVFGFNSAKFDLAVLSPYLIPILKQEYPKKLHIIKKGSTFFSISTEHYVFKDAMLFTTPMTLSKYLKQSKINENKSIWPYTLFKSVSDIANCKTFPSKDAFYNDIKDIPVDDNDYSIARGQFYANQALNPDYSMMDWLRYYNLTDVGPFARAIAVQFDIFHQAFNVDPSLCSSLPKFAMICLFDLFSKKAPLAYSFSSLSPSEHQLFRNNIVGGLVNVFSRYTELRDDIDAPRNAKYAGNGERFTKITFLDFNALYLYAQNQKMPTTPGILWTKGAKFYKQTMMARETSFAAHRWLTFIDEYSSDLISSNGERVPLQHAYFRGEHQVMNWKIDGYACVDGVDHFYEFLGCYFHDCCPVCKSGKTDTAWELKKAYLQSAGKLTYIHECVWSKRITLKHHTRSLYWGKIFMRHTEEHLLEEIRLEKVFGFVVADVTCPSEVYEKIKHLNFPPVIQRMTLNEDHVSPYMKTRAEAANREMKQETVVQTYNGKQLLLMTPLVAFYLRLGLQITNITKFTQYRAEQCLGDFCRKITDGRVKSLEDKNDSLANAFKTVGNCGYGKMGEIVKRPDTQFLTEEELQRAVKKPRYKYSEPLTQEDGDYEITQVTMDKLKINDDKPIVLAVAILQQSKLLFLKFVYDVLHKFLVPGSFKLNYCDTDSLAISTTRTAPSDKTNRSQTISTFLPIVRPELRDQFINEMDQWFVVEETERNKKTPGLMKTEWSTESGALIALGNKLYMGIDPETGLEKRSSKGIPHRVKVEFDFMLECLKGHTLENNTFNLNGLLSKSQQALISKKMNWSFFERWGIFVSYEPIRL</sequence>
<keyword evidence="2" id="KW-1185">Reference proteome</keyword>
<evidence type="ECO:0000313" key="1">
    <source>
        <dbReference type="EMBL" id="CAG5103488.1"/>
    </source>
</evidence>
<protein>
    <submittedName>
        <fullName evidence="1">Oidioi.mRNA.OKI2018_I69.chr1.g794.t1.cds</fullName>
    </submittedName>
</protein>
<dbReference type="PANTHER" id="PTHR33206">
    <property type="entry name" value="PROTEIN CBG10425"/>
    <property type="match status" value="1"/>
</dbReference>